<dbReference type="OrthoDB" id="4896605at2759"/>
<gene>
    <name evidence="1" type="ORF">BBK36DRAFT_1099342</name>
</gene>
<feature type="non-terminal residue" evidence="1">
    <location>
        <position position="1"/>
    </location>
</feature>
<feature type="non-terminal residue" evidence="1">
    <location>
        <position position="141"/>
    </location>
</feature>
<proteinExistence type="predicted"/>
<evidence type="ECO:0000313" key="2">
    <source>
        <dbReference type="Proteomes" id="UP000241546"/>
    </source>
</evidence>
<dbReference type="EMBL" id="KZ680213">
    <property type="protein sequence ID" value="PTB66210.1"/>
    <property type="molecule type" value="Genomic_DNA"/>
</dbReference>
<protein>
    <submittedName>
        <fullName evidence="1">Uncharacterized protein</fullName>
    </submittedName>
</protein>
<organism evidence="1 2">
    <name type="scientific">Trichoderma citrinoviride</name>
    <dbReference type="NCBI Taxonomy" id="58853"/>
    <lineage>
        <taxon>Eukaryota</taxon>
        <taxon>Fungi</taxon>
        <taxon>Dikarya</taxon>
        <taxon>Ascomycota</taxon>
        <taxon>Pezizomycotina</taxon>
        <taxon>Sordariomycetes</taxon>
        <taxon>Hypocreomycetidae</taxon>
        <taxon>Hypocreales</taxon>
        <taxon>Hypocreaceae</taxon>
        <taxon>Trichoderma</taxon>
    </lineage>
</organism>
<dbReference type="RefSeq" id="XP_024749530.1">
    <property type="nucleotide sequence ID" value="XM_024889136.1"/>
</dbReference>
<accession>A0A2T4BA53</accession>
<dbReference type="AlphaFoldDB" id="A0A2T4BA53"/>
<sequence>ALVCSGSVGLIWMVSSLMWAAMQRKILLHLTAPWAGMGWNLESRRYESRIRGLASLFEDEILRDIASYAWYCLLHLVMYLDFVKSDIPLGSPTQQAIIICLIPVAIPYRFYLEWPVLTKGLILWWAQIWLRHIFWSFSGMI</sequence>
<dbReference type="Proteomes" id="UP000241546">
    <property type="component" value="Unassembled WGS sequence"/>
</dbReference>
<evidence type="ECO:0000313" key="1">
    <source>
        <dbReference type="EMBL" id="PTB66210.1"/>
    </source>
</evidence>
<name>A0A2T4BA53_9HYPO</name>
<reference evidence="2" key="1">
    <citation type="submission" date="2016-07" db="EMBL/GenBank/DDBJ databases">
        <title>Multiple horizontal gene transfer events from other fungi enriched the ability of initially mycotrophic Trichoderma (Ascomycota) to feed on dead plant biomass.</title>
        <authorList>
            <consortium name="DOE Joint Genome Institute"/>
            <person name="Atanasova L."/>
            <person name="Chenthamara K."/>
            <person name="Zhang J."/>
            <person name="Grujic M."/>
            <person name="Henrissat B."/>
            <person name="Kuo A."/>
            <person name="Aerts A."/>
            <person name="Salamov A."/>
            <person name="Lipzen A."/>
            <person name="Labutti K."/>
            <person name="Barry K."/>
            <person name="Miao Y."/>
            <person name="Rahimi M.J."/>
            <person name="Shen Q."/>
            <person name="Grigoriev I.V."/>
            <person name="Kubicek C.P."/>
            <person name="Druzhinina I.S."/>
        </authorList>
    </citation>
    <scope>NUCLEOTIDE SEQUENCE [LARGE SCALE GENOMIC DNA]</scope>
    <source>
        <strain evidence="2">TUCIM 6016</strain>
    </source>
</reference>
<dbReference type="GeneID" id="36597255"/>
<keyword evidence="2" id="KW-1185">Reference proteome</keyword>